<dbReference type="Proteomes" id="UP000075714">
    <property type="component" value="Unassembled WGS sequence"/>
</dbReference>
<evidence type="ECO:0000313" key="3">
    <source>
        <dbReference type="EMBL" id="KXZ44035.1"/>
    </source>
</evidence>
<accession>A0A150G3G1</accession>
<feature type="compositionally biased region" description="Basic and acidic residues" evidence="2">
    <location>
        <begin position="319"/>
        <end position="329"/>
    </location>
</feature>
<comment type="caution">
    <text evidence="3">The sequence shown here is derived from an EMBL/GenBank/DDBJ whole genome shotgun (WGS) entry which is preliminary data.</text>
</comment>
<protein>
    <submittedName>
        <fullName evidence="3">Uncharacterized protein</fullName>
    </submittedName>
</protein>
<proteinExistence type="predicted"/>
<gene>
    <name evidence="3" type="ORF">GPECTOR_75g759</name>
</gene>
<sequence>MHLTTPRAEESTGGSSCTPTPVSARSDGRMERIGMQQLADELQHRARAARRAFEAAREDEQRLQAEMQGLDREVEAVSAYIDRAAAASAADADAAEERIGAVQRELQEAEARLQQAHAVTREAATRELYLQQAHADLYASSETALTALQQPDPAVEAAQGAERQGRERLLAAQRRLSEALQLKAALMAHLHETQAAAATCPRYAAQRHALRVSEAQQKAVEAAKLVSMAELEVQELLASIEPLSRTAREAEEAAKQAHEAALQAAGQLAASADQAVAAAREAADAAEAEEWARQAVGALQARLAALQLGQESESSARGGDAHEKEREDQEAVLLEPLRLSHQVEAAEVLYRATLLRLQPTRLKLEQSTLQLRGRLEAYPSVLVQQLRALVELHGMEASQARRRGRGAGRGRELPCLQP</sequence>
<keyword evidence="1" id="KW-0175">Coiled coil</keyword>
<name>A0A150G3G1_GONPE</name>
<feature type="region of interest" description="Disordered" evidence="2">
    <location>
        <begin position="397"/>
        <end position="418"/>
    </location>
</feature>
<feature type="compositionally biased region" description="Polar residues" evidence="2">
    <location>
        <begin position="12"/>
        <end position="23"/>
    </location>
</feature>
<feature type="region of interest" description="Disordered" evidence="2">
    <location>
        <begin position="310"/>
        <end position="329"/>
    </location>
</feature>
<feature type="coiled-coil region" evidence="1">
    <location>
        <begin position="39"/>
        <end position="126"/>
    </location>
</feature>
<evidence type="ECO:0000256" key="1">
    <source>
        <dbReference type="SAM" id="Coils"/>
    </source>
</evidence>
<reference evidence="4" key="1">
    <citation type="journal article" date="2016" name="Nat. Commun.">
        <title>The Gonium pectorale genome demonstrates co-option of cell cycle regulation during the evolution of multicellularity.</title>
        <authorList>
            <person name="Hanschen E.R."/>
            <person name="Marriage T.N."/>
            <person name="Ferris P.J."/>
            <person name="Hamaji T."/>
            <person name="Toyoda A."/>
            <person name="Fujiyama A."/>
            <person name="Neme R."/>
            <person name="Noguchi H."/>
            <person name="Minakuchi Y."/>
            <person name="Suzuki M."/>
            <person name="Kawai-Toyooka H."/>
            <person name="Smith D.R."/>
            <person name="Sparks H."/>
            <person name="Anderson J."/>
            <person name="Bakaric R."/>
            <person name="Luria V."/>
            <person name="Karger A."/>
            <person name="Kirschner M.W."/>
            <person name="Durand P.M."/>
            <person name="Michod R.E."/>
            <person name="Nozaki H."/>
            <person name="Olson B.J."/>
        </authorList>
    </citation>
    <scope>NUCLEOTIDE SEQUENCE [LARGE SCALE GENOMIC DNA]</scope>
    <source>
        <strain evidence="4">NIES-2863</strain>
    </source>
</reference>
<dbReference type="STRING" id="33097.A0A150G3G1"/>
<dbReference type="OrthoDB" id="551272at2759"/>
<keyword evidence="4" id="KW-1185">Reference proteome</keyword>
<organism evidence="3 4">
    <name type="scientific">Gonium pectorale</name>
    <name type="common">Green alga</name>
    <dbReference type="NCBI Taxonomy" id="33097"/>
    <lineage>
        <taxon>Eukaryota</taxon>
        <taxon>Viridiplantae</taxon>
        <taxon>Chlorophyta</taxon>
        <taxon>core chlorophytes</taxon>
        <taxon>Chlorophyceae</taxon>
        <taxon>CS clade</taxon>
        <taxon>Chlamydomonadales</taxon>
        <taxon>Volvocaceae</taxon>
        <taxon>Gonium</taxon>
    </lineage>
</organism>
<evidence type="ECO:0000313" key="4">
    <source>
        <dbReference type="Proteomes" id="UP000075714"/>
    </source>
</evidence>
<evidence type="ECO:0000256" key="2">
    <source>
        <dbReference type="SAM" id="MobiDB-lite"/>
    </source>
</evidence>
<dbReference type="AlphaFoldDB" id="A0A150G3G1"/>
<dbReference type="EMBL" id="LSYV01000076">
    <property type="protein sequence ID" value="KXZ44035.1"/>
    <property type="molecule type" value="Genomic_DNA"/>
</dbReference>
<feature type="region of interest" description="Disordered" evidence="2">
    <location>
        <begin position="1"/>
        <end position="31"/>
    </location>
</feature>